<evidence type="ECO:0008006" key="3">
    <source>
        <dbReference type="Google" id="ProtNLM"/>
    </source>
</evidence>
<keyword evidence="2" id="KW-1185">Reference proteome</keyword>
<dbReference type="Pfam" id="PF07586">
    <property type="entry name" value="HXXSHH"/>
    <property type="match status" value="1"/>
</dbReference>
<dbReference type="InterPro" id="IPR006311">
    <property type="entry name" value="TAT_signal"/>
</dbReference>
<dbReference type="OrthoDB" id="9146593at2"/>
<dbReference type="PROSITE" id="PS51318">
    <property type="entry name" value="TAT"/>
    <property type="match status" value="1"/>
</dbReference>
<protein>
    <recommendedName>
        <fullName evidence="3">Tat (Twin-arginine translocation) pathway signal sequence domain protein</fullName>
    </recommendedName>
</protein>
<comment type="caution">
    <text evidence="1">The sequence shown here is derived from an EMBL/GenBank/DDBJ whole genome shotgun (WGS) entry which is preliminary data.</text>
</comment>
<organism evidence="1 2">
    <name type="scientific">Enhygromyxa salina</name>
    <dbReference type="NCBI Taxonomy" id="215803"/>
    <lineage>
        <taxon>Bacteria</taxon>
        <taxon>Pseudomonadati</taxon>
        <taxon>Myxococcota</taxon>
        <taxon>Polyangia</taxon>
        <taxon>Nannocystales</taxon>
        <taxon>Nannocystaceae</taxon>
        <taxon>Enhygromyxa</taxon>
    </lineage>
</organism>
<dbReference type="InterPro" id="IPR011447">
    <property type="entry name" value="DUF1552"/>
</dbReference>
<evidence type="ECO:0000313" key="2">
    <source>
        <dbReference type="Proteomes" id="UP000237968"/>
    </source>
</evidence>
<dbReference type="Proteomes" id="UP000237968">
    <property type="component" value="Unassembled WGS sequence"/>
</dbReference>
<accession>A0A2S9YF53</accession>
<name>A0A2S9YF53_9BACT</name>
<proteinExistence type="predicted"/>
<reference evidence="1 2" key="1">
    <citation type="submission" date="2018-03" db="EMBL/GenBank/DDBJ databases">
        <title>Draft Genome Sequences of the Obligatory Marine Myxobacteria Enhygromyxa salina SWB005.</title>
        <authorList>
            <person name="Poehlein A."/>
            <person name="Moghaddam J.A."/>
            <person name="Harms H."/>
            <person name="Alanjari M."/>
            <person name="Koenig G.M."/>
            <person name="Daniel R."/>
            <person name="Schaeberle T.F."/>
        </authorList>
    </citation>
    <scope>NUCLEOTIDE SEQUENCE [LARGE SCALE GENOMIC DNA]</scope>
    <source>
        <strain evidence="1 2">SWB005</strain>
    </source>
</reference>
<gene>
    <name evidence="1" type="ORF">ENSA5_12930</name>
</gene>
<evidence type="ECO:0000313" key="1">
    <source>
        <dbReference type="EMBL" id="PRQ03743.1"/>
    </source>
</evidence>
<dbReference type="AlphaFoldDB" id="A0A2S9YF53"/>
<dbReference type="EMBL" id="PVNK01000070">
    <property type="protein sequence ID" value="PRQ03743.1"/>
    <property type="molecule type" value="Genomic_DNA"/>
</dbReference>
<sequence>MSQHKRHHLSRRTILRGLGGVAISLPLLNAMRGRRARAGEGDPPKRLLIMYTPNGTIAKNFWPTGSETDFSLSPILAPLEAHKQDLLVLGGIDMLSSLSGPGDAHQKGTGQCLTATELLEGDFPGDAGLSAGWAGGISLDQEVANHVGQATPFASLELGVAVQGSDVGSRINYRSAGQPLPPENSPYAAYERLFGDAIADPMAVERRAARQRAVLDSVADEHRALRDRLGVEDREKLHNHLIAIEDIRTRLDQGVIKFDGACQPLEQGAYIDPEVVANMPVIGALQMDLMAMAFACDITRVGTIMWTRSAANHVFSFVDPMIVEGHHSLAHKGDQDTVKIAQNTLVSAWYAEQLAYLITRLKAIPEGDGTVFDNTVILWTNEQAKGNNHSRHDMPYLLAGSAGGYFKTGRYITQDGDVGHNKLMVSLLNAMGIETETFGNPEFGTGPLPGLV</sequence>
<dbReference type="RefSeq" id="WP_106390775.1">
    <property type="nucleotide sequence ID" value="NZ_PVNK01000070.1"/>
</dbReference>